<reference evidence="2 3" key="1">
    <citation type="submission" date="2024-09" db="EMBL/GenBank/DDBJ databases">
        <authorList>
            <person name="Sun Q."/>
            <person name="Mori K."/>
        </authorList>
    </citation>
    <scope>NUCLEOTIDE SEQUENCE [LARGE SCALE GENOMIC DNA]</scope>
    <source>
        <strain evidence="2 3">TBRC 4576</strain>
    </source>
</reference>
<dbReference type="EMBL" id="JBHLZY010000010">
    <property type="protein sequence ID" value="MFB9769264.1"/>
    <property type="molecule type" value="Genomic_DNA"/>
</dbReference>
<comment type="caution">
    <text evidence="2">The sequence shown here is derived from an EMBL/GenBank/DDBJ whole genome shotgun (WGS) entry which is preliminary data.</text>
</comment>
<keyword evidence="3" id="KW-1185">Reference proteome</keyword>
<accession>A0ABV5WSZ6</accession>
<evidence type="ECO:0000259" key="1">
    <source>
        <dbReference type="Pfam" id="PF07929"/>
    </source>
</evidence>
<feature type="domain" description="Plasmid pRiA4b Orf3-like" evidence="1">
    <location>
        <begin position="8"/>
        <end position="142"/>
    </location>
</feature>
<evidence type="ECO:0000313" key="3">
    <source>
        <dbReference type="Proteomes" id="UP001589691"/>
    </source>
</evidence>
<dbReference type="Gene3D" id="3.10.290.30">
    <property type="entry name" value="MM3350-like"/>
    <property type="match status" value="1"/>
</dbReference>
<name>A0ABV5WSZ6_9LACO</name>
<sequence>MKNPTVAMEIKVKLLDVQPAASRTLQVPLSLRYDQLHTLIQLAFDWENYHMYAFQPKGTTDQYLAQPDPFADSFGEPAKLAAEHFVYPDLANGPVTYTYDFGADWRHEITLNRLLTFSDLDTAQLPICKSGRGNNRVEDDGQPGTPYNRKHINRLFALWARAGEQMIIGSSLGLMPQDRQ</sequence>
<dbReference type="Proteomes" id="UP001589691">
    <property type="component" value="Unassembled WGS sequence"/>
</dbReference>
<evidence type="ECO:0000313" key="2">
    <source>
        <dbReference type="EMBL" id="MFB9769264.1"/>
    </source>
</evidence>
<proteinExistence type="predicted"/>
<dbReference type="PANTHER" id="PTHR41878">
    <property type="entry name" value="LEXA REPRESSOR-RELATED"/>
    <property type="match status" value="1"/>
</dbReference>
<dbReference type="RefSeq" id="WP_137642595.1">
    <property type="nucleotide sequence ID" value="NZ_BJEA01000009.1"/>
</dbReference>
<dbReference type="SUPFAM" id="SSF159941">
    <property type="entry name" value="MM3350-like"/>
    <property type="match status" value="1"/>
</dbReference>
<protein>
    <submittedName>
        <fullName evidence="2">Plasmid pRiA4b ORF-3 family protein</fullName>
    </submittedName>
</protein>
<dbReference type="Pfam" id="PF07929">
    <property type="entry name" value="PRiA4_ORF3"/>
    <property type="match status" value="1"/>
</dbReference>
<dbReference type="PANTHER" id="PTHR41878:SF1">
    <property type="entry name" value="TNPR PROTEIN"/>
    <property type="match status" value="1"/>
</dbReference>
<dbReference type="InterPro" id="IPR012912">
    <property type="entry name" value="Plasmid_pRiA4b_Orf3-like"/>
</dbReference>
<dbReference type="InterPro" id="IPR024047">
    <property type="entry name" value="MM3350-like_sf"/>
</dbReference>
<gene>
    <name evidence="2" type="ORF">ACFFLI_05140</name>
</gene>
<organism evidence="2 3">
    <name type="scientific">Lactiplantibacillus modestisalitolerans</name>
    <dbReference type="NCBI Taxonomy" id="1457219"/>
    <lineage>
        <taxon>Bacteria</taxon>
        <taxon>Bacillati</taxon>
        <taxon>Bacillota</taxon>
        <taxon>Bacilli</taxon>
        <taxon>Lactobacillales</taxon>
        <taxon>Lactobacillaceae</taxon>
        <taxon>Lactiplantibacillus</taxon>
    </lineage>
</organism>